<dbReference type="InterPro" id="IPR053230">
    <property type="entry name" value="Trans_reg_galc"/>
</dbReference>
<dbReference type="GO" id="GO:0006351">
    <property type="term" value="P:DNA-templated transcription"/>
    <property type="evidence" value="ECO:0007669"/>
    <property type="project" value="InterPro"/>
</dbReference>
<evidence type="ECO:0000256" key="2">
    <source>
        <dbReference type="ARBA" id="ARBA00023242"/>
    </source>
</evidence>
<feature type="domain" description="Zn(2)-C6 fungal-type" evidence="4">
    <location>
        <begin position="41"/>
        <end position="71"/>
    </location>
</feature>
<dbReference type="SMART" id="SM00906">
    <property type="entry name" value="Fungal_trans"/>
    <property type="match status" value="1"/>
</dbReference>
<proteinExistence type="predicted"/>
<dbReference type="InterPro" id="IPR001138">
    <property type="entry name" value="Zn2Cys6_DnaBD"/>
</dbReference>
<name>A0A9P4QWE3_9PLEO</name>
<feature type="region of interest" description="Disordered" evidence="3">
    <location>
        <begin position="1"/>
        <end position="34"/>
    </location>
</feature>
<dbReference type="Gene3D" id="4.10.240.10">
    <property type="entry name" value="Zn(2)-C6 fungal-type DNA-binding domain"/>
    <property type="match status" value="1"/>
</dbReference>
<accession>A0A9P4QWE3</accession>
<keyword evidence="1" id="KW-0479">Metal-binding</keyword>
<dbReference type="Pfam" id="PF00172">
    <property type="entry name" value="Zn_clus"/>
    <property type="match status" value="1"/>
</dbReference>
<protein>
    <recommendedName>
        <fullName evidence="4">Zn(2)-C6 fungal-type domain-containing protein</fullName>
    </recommendedName>
</protein>
<dbReference type="InterPro" id="IPR036864">
    <property type="entry name" value="Zn2-C6_fun-type_DNA-bd_sf"/>
</dbReference>
<dbReference type="AlphaFoldDB" id="A0A9P4QWE3"/>
<dbReference type="GO" id="GO:0008270">
    <property type="term" value="F:zinc ion binding"/>
    <property type="evidence" value="ECO:0007669"/>
    <property type="project" value="InterPro"/>
</dbReference>
<evidence type="ECO:0000256" key="3">
    <source>
        <dbReference type="SAM" id="MobiDB-lite"/>
    </source>
</evidence>
<sequence length="877" mass="98573">MSGQTSPVDFGRASKVPIPRLERRNDPTRPVASGRQRVSRACLTCRARKIKCNGVQPRCQNCLDNAAPCIYAANRKDRLKTATDHNQGMIQLLKHLQRLVPEAEQARIEETLQAVVKGVAGAGLGPSSPLERQDVDPNSEMDLDSEHGEANISAEVGSNDDLDIVDEDLLQNERSRATGFFGKPSEIQWFRKLHYEADNKGTDRSLFEGPYGPPGDNDEANAERISALRHRQLKNPSRLTHTSSCSFYLDHEQVRMDFFPDPLELPPFETAEKLLKIYMDTVQNTFPFLAKKTFVNQFYQYYASLAHGRPYALPQDWQAMLNLVFAIAATYTHYTEADGQSDERVHLMYHSRACSLCFKDPWWFSQPDLPQLQMTALLAFYYLAIGHVNRAWVVSGMSLRCGYALGLHIRNEDQKATAVKKEILSRMWWAVYSLERSLSAITGRPSVGLERVCSVPFPLPLSTEEIDDAIIISRFDGKVPRFSTNHFLSSESSSAASSSRAGSRHPAIRTEPTNSGSYLNHMIKIGMVAQKVLLELYSANLVTKSWEDVQTRIANLSVELDVCVADLPLGLSFDPNNVDRYYKRERITLQMFYYNIKILITRPCLCRSVRRIPNQSQSSSAFHQSTSEECVATANAIAMLFPDDPESDHGQIYHLGPWWAIVHYMMQAIAVLLLDITYKAITARSHHDVVLSLKKLLRCLRAIGANNGMARRAYTIVIDLSKKMTTSVDSEVNDLLREEIATAAAMPAAPDPQPTTTTPSFELPQVYEPLTTESAFEMPQLYEPRTRDQQQQQQKTQSTSYPNPTSGLFSQDIFEDPSIAGSSPQFQDLFTMFPDNSVYLNMFYTGFDEQNPLPPFGSNATGPDADYTGPGPPEWKQ</sequence>
<reference evidence="5" key="1">
    <citation type="journal article" date="2020" name="Stud. Mycol.">
        <title>101 Dothideomycetes genomes: a test case for predicting lifestyles and emergence of pathogens.</title>
        <authorList>
            <person name="Haridas S."/>
            <person name="Albert R."/>
            <person name="Binder M."/>
            <person name="Bloem J."/>
            <person name="Labutti K."/>
            <person name="Salamov A."/>
            <person name="Andreopoulos B."/>
            <person name="Baker S."/>
            <person name="Barry K."/>
            <person name="Bills G."/>
            <person name="Bluhm B."/>
            <person name="Cannon C."/>
            <person name="Castanera R."/>
            <person name="Culley D."/>
            <person name="Daum C."/>
            <person name="Ezra D."/>
            <person name="Gonzalez J."/>
            <person name="Henrissat B."/>
            <person name="Kuo A."/>
            <person name="Liang C."/>
            <person name="Lipzen A."/>
            <person name="Lutzoni F."/>
            <person name="Magnuson J."/>
            <person name="Mondo S."/>
            <person name="Nolan M."/>
            <person name="Ohm R."/>
            <person name="Pangilinan J."/>
            <person name="Park H.-J."/>
            <person name="Ramirez L."/>
            <person name="Alfaro M."/>
            <person name="Sun H."/>
            <person name="Tritt A."/>
            <person name="Yoshinaga Y."/>
            <person name="Zwiers L.-H."/>
            <person name="Turgeon B."/>
            <person name="Goodwin S."/>
            <person name="Spatafora J."/>
            <person name="Crous P."/>
            <person name="Grigoriev I."/>
        </authorList>
    </citation>
    <scope>NUCLEOTIDE SEQUENCE</scope>
    <source>
        <strain evidence="5">CBS 125425</strain>
    </source>
</reference>
<dbReference type="Pfam" id="PF04082">
    <property type="entry name" value="Fungal_trans"/>
    <property type="match status" value="1"/>
</dbReference>
<dbReference type="SMART" id="SM00066">
    <property type="entry name" value="GAL4"/>
    <property type="match status" value="1"/>
</dbReference>
<dbReference type="Proteomes" id="UP000799444">
    <property type="component" value="Unassembled WGS sequence"/>
</dbReference>
<feature type="compositionally biased region" description="Polar residues" evidence="3">
    <location>
        <begin position="795"/>
        <end position="809"/>
    </location>
</feature>
<comment type="caution">
    <text evidence="5">The sequence shown here is derived from an EMBL/GenBank/DDBJ whole genome shotgun (WGS) entry which is preliminary data.</text>
</comment>
<dbReference type="CDD" id="cd12148">
    <property type="entry name" value="fungal_TF_MHR"/>
    <property type="match status" value="1"/>
</dbReference>
<dbReference type="OrthoDB" id="424974at2759"/>
<evidence type="ECO:0000313" key="6">
    <source>
        <dbReference type="Proteomes" id="UP000799444"/>
    </source>
</evidence>
<dbReference type="GO" id="GO:0003677">
    <property type="term" value="F:DNA binding"/>
    <property type="evidence" value="ECO:0007669"/>
    <property type="project" value="InterPro"/>
</dbReference>
<dbReference type="PANTHER" id="PTHR47654">
    <property type="entry name" value="ZN(II)2CYS6 TRANSCRIPTION FACTOR (EUROFUNG)-RELATED"/>
    <property type="match status" value="1"/>
</dbReference>
<evidence type="ECO:0000259" key="4">
    <source>
        <dbReference type="PROSITE" id="PS50048"/>
    </source>
</evidence>
<dbReference type="InterPro" id="IPR007219">
    <property type="entry name" value="XnlR_reg_dom"/>
</dbReference>
<feature type="region of interest" description="Disordered" evidence="3">
    <location>
        <begin position="493"/>
        <end position="513"/>
    </location>
</feature>
<dbReference type="CDD" id="cd00067">
    <property type="entry name" value="GAL4"/>
    <property type="match status" value="1"/>
</dbReference>
<keyword evidence="6" id="KW-1185">Reference proteome</keyword>
<evidence type="ECO:0000256" key="1">
    <source>
        <dbReference type="ARBA" id="ARBA00022723"/>
    </source>
</evidence>
<keyword evidence="2" id="KW-0539">Nucleus</keyword>
<organism evidence="5 6">
    <name type="scientific">Polyplosphaeria fusca</name>
    <dbReference type="NCBI Taxonomy" id="682080"/>
    <lineage>
        <taxon>Eukaryota</taxon>
        <taxon>Fungi</taxon>
        <taxon>Dikarya</taxon>
        <taxon>Ascomycota</taxon>
        <taxon>Pezizomycotina</taxon>
        <taxon>Dothideomycetes</taxon>
        <taxon>Pleosporomycetidae</taxon>
        <taxon>Pleosporales</taxon>
        <taxon>Tetraplosphaeriaceae</taxon>
        <taxon>Polyplosphaeria</taxon>
    </lineage>
</organism>
<dbReference type="PANTHER" id="PTHR47654:SF5">
    <property type="entry name" value="TRANSCRIPTION FACTOR DOMAIN-CONTAINING PROTEIN"/>
    <property type="match status" value="1"/>
</dbReference>
<dbReference type="PROSITE" id="PS00463">
    <property type="entry name" value="ZN2_CY6_FUNGAL_1"/>
    <property type="match status" value="1"/>
</dbReference>
<dbReference type="PROSITE" id="PS50048">
    <property type="entry name" value="ZN2_CY6_FUNGAL_2"/>
    <property type="match status" value="1"/>
</dbReference>
<feature type="region of interest" description="Disordered" evidence="3">
    <location>
        <begin position="121"/>
        <end position="146"/>
    </location>
</feature>
<feature type="region of interest" description="Disordered" evidence="3">
    <location>
        <begin position="850"/>
        <end position="877"/>
    </location>
</feature>
<dbReference type="EMBL" id="ML996139">
    <property type="protein sequence ID" value="KAF2735168.1"/>
    <property type="molecule type" value="Genomic_DNA"/>
</dbReference>
<dbReference type="SUPFAM" id="SSF57701">
    <property type="entry name" value="Zn2/Cys6 DNA-binding domain"/>
    <property type="match status" value="1"/>
</dbReference>
<dbReference type="GO" id="GO:0000981">
    <property type="term" value="F:DNA-binding transcription factor activity, RNA polymerase II-specific"/>
    <property type="evidence" value="ECO:0007669"/>
    <property type="project" value="InterPro"/>
</dbReference>
<gene>
    <name evidence="5" type="ORF">EJ04DRAFT_576398</name>
</gene>
<feature type="region of interest" description="Disordered" evidence="3">
    <location>
        <begin position="784"/>
        <end position="820"/>
    </location>
</feature>
<evidence type="ECO:0000313" key="5">
    <source>
        <dbReference type="EMBL" id="KAF2735168.1"/>
    </source>
</evidence>